<proteinExistence type="predicted"/>
<sequence length="95" mass="11121">MCYTAITDRDSSHRLDESGSSTHLVTKTLYIFHGYITSTRRINIARRRSKTSPSCSKQHSKIDYIVNRRRLLKNTEHIGRFLRLDARPIYIVKTP</sequence>
<gene>
    <name evidence="1" type="primary">PARPA_07749.1 scaffold 30360</name>
</gene>
<evidence type="ECO:0000313" key="1">
    <source>
        <dbReference type="EMBL" id="CEP13634.1"/>
    </source>
</evidence>
<keyword evidence="2" id="KW-1185">Reference proteome</keyword>
<accession>A0A0B7N860</accession>
<dbReference type="AlphaFoldDB" id="A0A0B7N860"/>
<organism evidence="1 2">
    <name type="scientific">Parasitella parasitica</name>
    <dbReference type="NCBI Taxonomy" id="35722"/>
    <lineage>
        <taxon>Eukaryota</taxon>
        <taxon>Fungi</taxon>
        <taxon>Fungi incertae sedis</taxon>
        <taxon>Mucoromycota</taxon>
        <taxon>Mucoromycotina</taxon>
        <taxon>Mucoromycetes</taxon>
        <taxon>Mucorales</taxon>
        <taxon>Mucorineae</taxon>
        <taxon>Mucoraceae</taxon>
        <taxon>Parasitella</taxon>
    </lineage>
</organism>
<dbReference type="EMBL" id="LN730358">
    <property type="protein sequence ID" value="CEP13634.1"/>
    <property type="molecule type" value="Genomic_DNA"/>
</dbReference>
<protein>
    <submittedName>
        <fullName evidence="1">Uncharacterized protein</fullName>
    </submittedName>
</protein>
<name>A0A0B7N860_9FUNG</name>
<evidence type="ECO:0000313" key="2">
    <source>
        <dbReference type="Proteomes" id="UP000054107"/>
    </source>
</evidence>
<reference evidence="1 2" key="1">
    <citation type="submission" date="2014-09" db="EMBL/GenBank/DDBJ databases">
        <authorList>
            <person name="Ellenberger Sabrina"/>
        </authorList>
    </citation>
    <scope>NUCLEOTIDE SEQUENCE [LARGE SCALE GENOMIC DNA]</scope>
    <source>
        <strain evidence="1 2">CBS 412.66</strain>
    </source>
</reference>
<dbReference type="Proteomes" id="UP000054107">
    <property type="component" value="Unassembled WGS sequence"/>
</dbReference>